<dbReference type="InterPro" id="IPR011335">
    <property type="entry name" value="Restrct_endonuc-II-like"/>
</dbReference>
<proteinExistence type="predicted"/>
<dbReference type="OMA" id="DERHAVC"/>
<evidence type="ECO:0000259" key="1">
    <source>
        <dbReference type="Pfam" id="PF08722"/>
    </source>
</evidence>
<name>A0A189PG55_AERSS</name>
<evidence type="ECO:0000313" key="2">
    <source>
        <dbReference type="EMBL" id="ALL42157.1"/>
    </source>
</evidence>
<sequence length="290" mass="33864">MKQKMVKQPIITDAEIAKTERYNRDIQAWGYRPWVTVRQSHTHGQGQIVYSHKTKREHHLLSRGERRPFFYFEHDPTVIDILEQYPLPLHKTLEIAASLNIVHPGNYKERGNHGGRIPAKTMTQDFLVLRQSDSGNARLTAYSYKYSDALDPAITNPRVVNRTRAKEKIALEYWRAENIDFVMVTEKDFDATFIYNVEFLRECFDSKNLLQVSADLYDHVVLKFKNHMIMAPLSTLRMLALLVAQEMNIDERHAVCLFQHAVYTGRIDMDLTQRIELYHPLPALRGSHEN</sequence>
<dbReference type="AlphaFoldDB" id="A0A189PG55"/>
<dbReference type="PATRIC" id="fig|29491.15.peg.111"/>
<dbReference type="CDD" id="cd22362">
    <property type="entry name" value="TnsA_endonuclease-like"/>
    <property type="match status" value="1"/>
</dbReference>
<dbReference type="SUPFAM" id="SSF52980">
    <property type="entry name" value="Restriction endonuclease-like"/>
    <property type="match status" value="1"/>
</dbReference>
<feature type="domain" description="TnsA endonuclease N-terminal" evidence="1">
    <location>
        <begin position="75"/>
        <end position="186"/>
    </location>
</feature>
<dbReference type="InterPro" id="IPR014833">
    <property type="entry name" value="TnsA_N"/>
</dbReference>
<organism evidence="2">
    <name type="scientific">Aeromonas salmonicida subsp. salmonicida</name>
    <dbReference type="NCBI Taxonomy" id="29491"/>
    <lineage>
        <taxon>Bacteria</taxon>
        <taxon>Pseudomonadati</taxon>
        <taxon>Pseudomonadota</taxon>
        <taxon>Gammaproteobacteria</taxon>
        <taxon>Aeromonadales</taxon>
        <taxon>Aeromonadaceae</taxon>
        <taxon>Aeromonas</taxon>
    </lineage>
</organism>
<dbReference type="Gene3D" id="3.40.1350.10">
    <property type="match status" value="1"/>
</dbReference>
<dbReference type="Pfam" id="PF08722">
    <property type="entry name" value="Tn7_TnsA-like_N"/>
    <property type="match status" value="1"/>
</dbReference>
<dbReference type="RefSeq" id="WP_011899279.1">
    <property type="nucleotide sequence ID" value="NZ_JBANEX010000123.1"/>
</dbReference>
<accession>A0A189PG55</accession>
<dbReference type="InterPro" id="IPR011856">
    <property type="entry name" value="tRNA_endonuc-like_dom_sf"/>
</dbReference>
<keyword evidence="2" id="KW-0614">Plasmid</keyword>
<protein>
    <submittedName>
        <fullName evidence="2">Tn7-like transposition protein A</fullName>
    </submittedName>
</protein>
<dbReference type="EMBL" id="KT033469">
    <property type="protein sequence ID" value="ALL42157.1"/>
    <property type="molecule type" value="Genomic_DNA"/>
</dbReference>
<dbReference type="GO" id="GO:0003676">
    <property type="term" value="F:nucleic acid binding"/>
    <property type="evidence" value="ECO:0007669"/>
    <property type="project" value="InterPro"/>
</dbReference>
<reference evidence="2" key="1">
    <citation type="submission" date="2015-06" db="EMBL/GenBank/DDBJ databases">
        <title>Antimicrobial resistance-carrying plasmid pAsa4 variants found in Aeromonas salmonicida subsp. salmonicida: general architecture, construction blocks and gene elimination.</title>
        <authorList>
            <person name="Tanaka K.H."/>
            <person name="Vincent A.T."/>
            <person name="Trudel M.V."/>
            <person name="Paquet V.E."/>
            <person name="Frenette M."/>
            <person name="Charette S.J."/>
        </authorList>
    </citation>
    <scope>NUCLEOTIDE SEQUENCE</scope>
    <source>
        <strain evidence="2">01-B522</strain>
        <plasmid evidence="2">pAsa4b</plasmid>
    </source>
</reference>
<geneLocation type="plasmid" evidence="2">
    <name>pAsa4b</name>
</geneLocation>